<organism evidence="1 2">
    <name type="scientific">Flavobacterium psychrotolerans</name>
    <dbReference type="NCBI Taxonomy" id="2169410"/>
    <lineage>
        <taxon>Bacteria</taxon>
        <taxon>Pseudomonadati</taxon>
        <taxon>Bacteroidota</taxon>
        <taxon>Flavobacteriia</taxon>
        <taxon>Flavobacteriales</taxon>
        <taxon>Flavobacteriaceae</taxon>
        <taxon>Flavobacterium</taxon>
    </lineage>
</organism>
<keyword evidence="2" id="KW-1185">Reference proteome</keyword>
<dbReference type="EMBL" id="QCZI01000018">
    <property type="protein sequence ID" value="PWA04162.1"/>
    <property type="molecule type" value="Genomic_DNA"/>
</dbReference>
<dbReference type="Proteomes" id="UP000245449">
    <property type="component" value="Unassembled WGS sequence"/>
</dbReference>
<dbReference type="OrthoDB" id="1427655at2"/>
<protein>
    <recommendedName>
        <fullName evidence="3">Carboxypeptidase-like regulatory domain-containing protein</fullName>
    </recommendedName>
</protein>
<gene>
    <name evidence="1" type="ORF">DB895_12330</name>
</gene>
<proteinExistence type="predicted"/>
<accession>A0A2U1JG90</accession>
<reference evidence="1 2" key="1">
    <citation type="submission" date="2018-04" db="EMBL/GenBank/DDBJ databases">
        <title>Flavobacterium sp. nov., isolated from glacier ice.</title>
        <authorList>
            <person name="Liu Q."/>
            <person name="Xin Y.-H."/>
        </authorList>
    </citation>
    <scope>NUCLEOTIDE SEQUENCE [LARGE SCALE GENOMIC DNA]</scope>
    <source>
        <strain evidence="1 2">RB1R5</strain>
    </source>
</reference>
<sequence>MSNIYIFITFLKNKGLWDIKYDKIITYKKSQLKMFKNILFYFFYFVIIQNSFSQTDKLISGTILANNIALKGINIINIVNKSETKSDENGKIKILCKPNDLLVTTSSNFELIRKTIDVSEYNSGEIIIEMTPKANELDEVTILKYSKINAADLGILVKSAKKYTPAERRLYAASGGISGIINSLNGNIKILKKDIEIEKQHNIKDNLTTFFSDDFYINQLKIPKDYIRGFQYFSIEDDDFKQMMLSKEKNLIAFKLEQLAEIYKILQKDTGYKNN</sequence>
<evidence type="ECO:0008006" key="3">
    <source>
        <dbReference type="Google" id="ProtNLM"/>
    </source>
</evidence>
<evidence type="ECO:0000313" key="2">
    <source>
        <dbReference type="Proteomes" id="UP000245449"/>
    </source>
</evidence>
<dbReference type="AlphaFoldDB" id="A0A2U1JG90"/>
<dbReference type="RefSeq" id="WP_116725670.1">
    <property type="nucleotide sequence ID" value="NZ_QCZI01000018.1"/>
</dbReference>
<comment type="caution">
    <text evidence="1">The sequence shown here is derived from an EMBL/GenBank/DDBJ whole genome shotgun (WGS) entry which is preliminary data.</text>
</comment>
<evidence type="ECO:0000313" key="1">
    <source>
        <dbReference type="EMBL" id="PWA04162.1"/>
    </source>
</evidence>
<name>A0A2U1JG90_9FLAO</name>